<sequence length="131" mass="15034">MSQSPVPADLVDLLERPLFGMLGTIRPNDTVQVNPMWFEYDGEHLRFTHTTYRQKYRNLAHNPAMSLLVVDPDDPMRFLECRGKLVEIVPDPTGAFYSRLDARYGSADPMTPPDAVDRIILVMSIERTQRK</sequence>
<keyword evidence="1" id="KW-0560">Oxidoreductase</keyword>
<dbReference type="Gene3D" id="2.30.110.10">
    <property type="entry name" value="Electron Transport, Fmn-binding Protein, Chain A"/>
    <property type="match status" value="1"/>
</dbReference>
<dbReference type="GO" id="GO:0070967">
    <property type="term" value="F:coenzyme F420 binding"/>
    <property type="evidence" value="ECO:0007669"/>
    <property type="project" value="TreeGrafter"/>
</dbReference>
<name>A0A6I4P0W2_9MICO</name>
<feature type="domain" description="Pyridoxamine 5'-phosphate oxidase N-terminal" evidence="2">
    <location>
        <begin position="9"/>
        <end position="128"/>
    </location>
</feature>
<dbReference type="GO" id="GO:0016627">
    <property type="term" value="F:oxidoreductase activity, acting on the CH-CH group of donors"/>
    <property type="evidence" value="ECO:0007669"/>
    <property type="project" value="TreeGrafter"/>
</dbReference>
<dbReference type="Proteomes" id="UP000438182">
    <property type="component" value="Unassembled WGS sequence"/>
</dbReference>
<dbReference type="RefSeq" id="WP_160425135.1">
    <property type="nucleotide sequence ID" value="NZ_WSTA01000049.1"/>
</dbReference>
<dbReference type="EMBL" id="WSTA01000049">
    <property type="protein sequence ID" value="MWB99152.1"/>
    <property type="molecule type" value="Genomic_DNA"/>
</dbReference>
<comment type="caution">
    <text evidence="3">The sequence shown here is derived from an EMBL/GenBank/DDBJ whole genome shotgun (WGS) entry which is preliminary data.</text>
</comment>
<dbReference type="SUPFAM" id="SSF50475">
    <property type="entry name" value="FMN-binding split barrel"/>
    <property type="match status" value="1"/>
</dbReference>
<proteinExistence type="predicted"/>
<keyword evidence="4" id="KW-1185">Reference proteome</keyword>
<protein>
    <submittedName>
        <fullName evidence="3">TIGR03618 family F420-dependent PPOX class oxidoreductase</fullName>
    </submittedName>
</protein>
<dbReference type="InterPro" id="IPR011576">
    <property type="entry name" value="Pyridox_Oxase_N"/>
</dbReference>
<dbReference type="Pfam" id="PF01243">
    <property type="entry name" value="PNPOx_N"/>
    <property type="match status" value="1"/>
</dbReference>
<gene>
    <name evidence="3" type="ORF">GB864_11415</name>
</gene>
<dbReference type="NCBIfam" id="TIGR03618">
    <property type="entry name" value="Rv1155_F420"/>
    <property type="match status" value="1"/>
</dbReference>
<evidence type="ECO:0000313" key="3">
    <source>
        <dbReference type="EMBL" id="MWB99152.1"/>
    </source>
</evidence>
<organism evidence="3 4">
    <name type="scientific">Agromyces seonyuensis</name>
    <dbReference type="NCBI Taxonomy" id="2662446"/>
    <lineage>
        <taxon>Bacteria</taxon>
        <taxon>Bacillati</taxon>
        <taxon>Actinomycetota</taxon>
        <taxon>Actinomycetes</taxon>
        <taxon>Micrococcales</taxon>
        <taxon>Microbacteriaceae</taxon>
        <taxon>Agromyces</taxon>
    </lineage>
</organism>
<evidence type="ECO:0000313" key="4">
    <source>
        <dbReference type="Proteomes" id="UP000438182"/>
    </source>
</evidence>
<accession>A0A6I4P0W2</accession>
<dbReference type="PANTHER" id="PTHR35176">
    <property type="entry name" value="HEME OXYGENASE HI_0854-RELATED"/>
    <property type="match status" value="1"/>
</dbReference>
<reference evidence="3 4" key="1">
    <citation type="submission" date="2019-12" db="EMBL/GenBank/DDBJ databases">
        <authorList>
            <person name="Kim Y.S."/>
        </authorList>
    </citation>
    <scope>NUCLEOTIDE SEQUENCE [LARGE SCALE GENOMIC DNA]</scope>
    <source>
        <strain evidence="3 4">MMS17-SY077</strain>
    </source>
</reference>
<dbReference type="AlphaFoldDB" id="A0A6I4P0W2"/>
<dbReference type="InterPro" id="IPR019920">
    <property type="entry name" value="F420-binding_dom_put"/>
</dbReference>
<dbReference type="GO" id="GO:0005829">
    <property type="term" value="C:cytosol"/>
    <property type="evidence" value="ECO:0007669"/>
    <property type="project" value="TreeGrafter"/>
</dbReference>
<dbReference type="PANTHER" id="PTHR35176:SF6">
    <property type="entry name" value="HEME OXYGENASE HI_0854-RELATED"/>
    <property type="match status" value="1"/>
</dbReference>
<evidence type="ECO:0000256" key="1">
    <source>
        <dbReference type="ARBA" id="ARBA00023002"/>
    </source>
</evidence>
<dbReference type="InterPro" id="IPR012349">
    <property type="entry name" value="Split_barrel_FMN-bd"/>
</dbReference>
<dbReference type="InterPro" id="IPR052019">
    <property type="entry name" value="F420H2_bilvrd_red/Heme_oxyg"/>
</dbReference>
<evidence type="ECO:0000259" key="2">
    <source>
        <dbReference type="Pfam" id="PF01243"/>
    </source>
</evidence>